<comment type="subcellular location">
    <subcellularLocation>
        <location evidence="1">Secreted</location>
    </subcellularLocation>
</comment>
<dbReference type="Pfam" id="PF00353">
    <property type="entry name" value="HemolysinCabind"/>
    <property type="match status" value="2"/>
</dbReference>
<dbReference type="InterPro" id="IPR001343">
    <property type="entry name" value="Hemolysn_Ca-bd"/>
</dbReference>
<dbReference type="OrthoDB" id="7683162at2"/>
<dbReference type="InterPro" id="IPR050557">
    <property type="entry name" value="RTX_toxin/Mannuronan_C5-epim"/>
</dbReference>
<comment type="caution">
    <text evidence="3">The sequence shown here is derived from an EMBL/GenBank/DDBJ whole genome shotgun (WGS) entry which is preliminary data.</text>
</comment>
<dbReference type="PANTHER" id="PTHR38340:SF1">
    <property type="entry name" value="S-LAYER PROTEIN"/>
    <property type="match status" value="1"/>
</dbReference>
<gene>
    <name evidence="3" type="ORF">D2N39_16850</name>
</gene>
<dbReference type="Proteomes" id="UP000266649">
    <property type="component" value="Unassembled WGS sequence"/>
</dbReference>
<dbReference type="GO" id="GO:0005615">
    <property type="term" value="C:extracellular space"/>
    <property type="evidence" value="ECO:0007669"/>
    <property type="project" value="InterPro"/>
</dbReference>
<dbReference type="EMBL" id="QXXQ01000011">
    <property type="protein sequence ID" value="RID90677.1"/>
    <property type="molecule type" value="Genomic_DNA"/>
</dbReference>
<reference evidence="3 4" key="1">
    <citation type="submission" date="2018-09" db="EMBL/GenBank/DDBJ databases">
        <title>Gemmobacter lutimaris sp. nov., a marine bacterium isolated from tidal flat.</title>
        <authorList>
            <person name="Lee D.W."/>
            <person name="Yoo Y."/>
            <person name="Kim J.-J."/>
            <person name="Kim B.S."/>
        </authorList>
    </citation>
    <scope>NUCLEOTIDE SEQUENCE [LARGE SCALE GENOMIC DNA]</scope>
    <source>
        <strain evidence="3 4">YJ-T1-11</strain>
    </source>
</reference>
<dbReference type="SUPFAM" id="SSF51120">
    <property type="entry name" value="beta-Roll"/>
    <property type="match status" value="2"/>
</dbReference>
<sequence length="368" mass="37800">MDILQEVRDVSPLVWATRKGDILTISATYQTDGWLIEETGYYQYDSGFLLLTVNGQDTHDSAGGDDDGWMFVTAPMQIAAGETARFSLVFGLDNIDASGWRFDISASWLARSGSLTGSDGIDFLLGSAGADTLSGGASGDALKGGKGGDLLDGGAGADLMTGGLGDDIYVVDDMGDRIIEGGAALGFDTVRSLVDFRLSGPQVTGRLERLELTGNGDTVGIGNQVANDLRGNDGNNLLEGRRGADRLAGGAGDDTLSGGAGNDRFVFDLAPDGSGLDLIVDFDQGEDRILLSGAAFGDLAVAAAGRLSIVAFAANAGGVAQDAQDRILFDTATGRVLYDPDGSGSAEAVAFARLLSVATLSASDFAVI</sequence>
<organism evidence="3 4">
    <name type="scientific">Gemmobacter lutimaris</name>
    <dbReference type="NCBI Taxonomy" id="2306023"/>
    <lineage>
        <taxon>Bacteria</taxon>
        <taxon>Pseudomonadati</taxon>
        <taxon>Pseudomonadota</taxon>
        <taxon>Alphaproteobacteria</taxon>
        <taxon>Rhodobacterales</taxon>
        <taxon>Paracoccaceae</taxon>
        <taxon>Gemmobacter</taxon>
    </lineage>
</organism>
<dbReference type="PROSITE" id="PS00330">
    <property type="entry name" value="HEMOLYSIN_CALCIUM"/>
    <property type="match status" value="2"/>
</dbReference>
<dbReference type="RefSeq" id="WP_119135935.1">
    <property type="nucleotide sequence ID" value="NZ_QXXQ01000011.1"/>
</dbReference>
<protein>
    <recommendedName>
        <fullName evidence="5">Calcium-binding protein</fullName>
    </recommendedName>
</protein>
<dbReference type="PANTHER" id="PTHR38340">
    <property type="entry name" value="S-LAYER PROTEIN"/>
    <property type="match status" value="1"/>
</dbReference>
<accession>A0A398BM79</accession>
<dbReference type="Gene3D" id="2.150.10.10">
    <property type="entry name" value="Serralysin-like metalloprotease, C-terminal"/>
    <property type="match status" value="2"/>
</dbReference>
<proteinExistence type="predicted"/>
<keyword evidence="2" id="KW-0964">Secreted</keyword>
<name>A0A398BM79_9RHOB</name>
<dbReference type="AlphaFoldDB" id="A0A398BM79"/>
<evidence type="ECO:0000256" key="2">
    <source>
        <dbReference type="ARBA" id="ARBA00022525"/>
    </source>
</evidence>
<dbReference type="InterPro" id="IPR011049">
    <property type="entry name" value="Serralysin-like_metalloprot_C"/>
</dbReference>
<evidence type="ECO:0000313" key="4">
    <source>
        <dbReference type="Proteomes" id="UP000266649"/>
    </source>
</evidence>
<dbReference type="InterPro" id="IPR018511">
    <property type="entry name" value="Hemolysin-typ_Ca-bd_CS"/>
</dbReference>
<keyword evidence="4" id="KW-1185">Reference proteome</keyword>
<evidence type="ECO:0000256" key="1">
    <source>
        <dbReference type="ARBA" id="ARBA00004613"/>
    </source>
</evidence>
<evidence type="ECO:0008006" key="5">
    <source>
        <dbReference type="Google" id="ProtNLM"/>
    </source>
</evidence>
<evidence type="ECO:0000313" key="3">
    <source>
        <dbReference type="EMBL" id="RID90677.1"/>
    </source>
</evidence>
<dbReference type="PRINTS" id="PR00313">
    <property type="entry name" value="CABNDNGRPT"/>
</dbReference>
<dbReference type="GO" id="GO:0005509">
    <property type="term" value="F:calcium ion binding"/>
    <property type="evidence" value="ECO:0007669"/>
    <property type="project" value="InterPro"/>
</dbReference>